<dbReference type="SUPFAM" id="SSF160113">
    <property type="entry name" value="YegP-like"/>
    <property type="match status" value="1"/>
</dbReference>
<dbReference type="EMBL" id="JAAIYO010000021">
    <property type="protein sequence ID" value="MBE4753643.1"/>
    <property type="molecule type" value="Genomic_DNA"/>
</dbReference>
<evidence type="ECO:0000313" key="2">
    <source>
        <dbReference type="EMBL" id="MBE4753643.1"/>
    </source>
</evidence>
<dbReference type="Pfam" id="PF07411">
    <property type="entry name" value="DUF1508"/>
    <property type="match status" value="1"/>
</dbReference>
<dbReference type="RefSeq" id="WP_193430796.1">
    <property type="nucleotide sequence ID" value="NZ_CBCSIP010000330.1"/>
</dbReference>
<accession>A0ABR9Q0C3</accession>
<evidence type="ECO:0000313" key="3">
    <source>
        <dbReference type="Proteomes" id="UP001516472"/>
    </source>
</evidence>
<feature type="domain" description="DUF1508" evidence="1">
    <location>
        <begin position="11"/>
        <end position="57"/>
    </location>
</feature>
<name>A0ABR9Q0C3_9BACT</name>
<sequence>MNVYNFHTYMDAKSEWRWQLVAPNGRVVADSGEGYSSLSAVREAAQRVKDNAATATID</sequence>
<gene>
    <name evidence="2" type="ORF">G4177_36405</name>
</gene>
<proteinExistence type="predicted"/>
<evidence type="ECO:0000259" key="1">
    <source>
        <dbReference type="Pfam" id="PF07411"/>
    </source>
</evidence>
<dbReference type="Proteomes" id="UP001516472">
    <property type="component" value="Unassembled WGS sequence"/>
</dbReference>
<dbReference type="InterPro" id="IPR010879">
    <property type="entry name" value="DUF1508"/>
</dbReference>
<dbReference type="Gene3D" id="2.30.29.80">
    <property type="match status" value="1"/>
</dbReference>
<organism evidence="2 3">
    <name type="scientific">Corallococcus soli</name>
    <dbReference type="NCBI Taxonomy" id="2710757"/>
    <lineage>
        <taxon>Bacteria</taxon>
        <taxon>Pseudomonadati</taxon>
        <taxon>Myxococcota</taxon>
        <taxon>Myxococcia</taxon>
        <taxon>Myxococcales</taxon>
        <taxon>Cystobacterineae</taxon>
        <taxon>Myxococcaceae</taxon>
        <taxon>Corallococcus</taxon>
    </lineage>
</organism>
<reference evidence="2 3" key="1">
    <citation type="submission" date="2020-02" db="EMBL/GenBank/DDBJ databases">
        <authorList>
            <person name="Babadi Z.K."/>
            <person name="Risdian C."/>
            <person name="Ebrahimipour G.H."/>
            <person name="Wink J."/>
        </authorList>
    </citation>
    <scope>NUCLEOTIDE SEQUENCE [LARGE SCALE GENOMIC DNA]</scope>
    <source>
        <strain evidence="2 3">ZKHCc1 1396</strain>
    </source>
</reference>
<protein>
    <submittedName>
        <fullName evidence="2">YegP family protein</fullName>
    </submittedName>
</protein>
<dbReference type="InterPro" id="IPR036913">
    <property type="entry name" value="YegP-like_sf"/>
</dbReference>
<keyword evidence="3" id="KW-1185">Reference proteome</keyword>
<comment type="caution">
    <text evidence="2">The sequence shown here is derived from an EMBL/GenBank/DDBJ whole genome shotgun (WGS) entry which is preliminary data.</text>
</comment>